<dbReference type="GO" id="GO:0005506">
    <property type="term" value="F:iron ion binding"/>
    <property type="evidence" value="ECO:0007669"/>
    <property type="project" value="InterPro"/>
</dbReference>
<keyword evidence="8" id="KW-0503">Monooxygenase</keyword>
<dbReference type="GO" id="GO:0016705">
    <property type="term" value="F:oxidoreductase activity, acting on paired donors, with incorporation or reduction of molecular oxygen"/>
    <property type="evidence" value="ECO:0007669"/>
    <property type="project" value="UniProtKB-ARBA"/>
</dbReference>
<dbReference type="Proteomes" id="UP000430146">
    <property type="component" value="Unassembled WGS sequence"/>
</dbReference>
<name>A0A5S9QJB5_MYCVN</name>
<dbReference type="InterPro" id="IPR015879">
    <property type="entry name" value="Ring_hydroxy_dOase_asu_C_dom"/>
</dbReference>
<accession>A0A5S9QJB5</accession>
<evidence type="ECO:0000256" key="4">
    <source>
        <dbReference type="ARBA" id="ARBA00023002"/>
    </source>
</evidence>
<dbReference type="SUPFAM" id="SSF50022">
    <property type="entry name" value="ISP domain"/>
    <property type="match status" value="1"/>
</dbReference>
<keyword evidence="9" id="KW-1185">Reference proteome</keyword>
<keyword evidence="4 8" id="KW-0560">Oxidoreductase</keyword>
<dbReference type="EC" id="1.14.13.-" evidence="8"/>
<sequence length="454" mass="52129">MAFFPKPEAGSWTENWPELGTAPVNYEDSIDPEHFKLEQQAIFKKTWLKVGRVEQLPKKGSYFTREMPCAGPGTSVIIVKDVEDGPDGKKDVVRAFYNLCRHRGNKLVWNDYPGEEVSGSCRQFVCKYHAWRYSLEGDLTFVQQEGEFFDLDKDQYGLVSVRCEVWEGFIFINFDNDAISLDEYLGDFGKGLQGYPFHEMTEHYSYRSEINANWKLFIDAFTEFYHAPILHMKQAEKEEAEKLAKFGFEALAYDIKGDHSMVSSWGGMSPPKDLNMVKPIERILHSGLFGPWDRPDIKGILPDELPPAINPGRHKSWGTDSFEFFPNFTLLFWAPGWYLTYNYWPTAVDKHIFEADLYFVPPKNLRERLSQELAAVTFKEYAFQDANTLEATQTQIGTRVVTDFPLCDQEILLRHLHMTAHQYVDRYKASLANGNGSHTATQAAPNDTKDAVNV</sequence>
<evidence type="ECO:0000256" key="2">
    <source>
        <dbReference type="ARBA" id="ARBA00022714"/>
    </source>
</evidence>
<gene>
    <name evidence="8" type="primary">yeaW_4</name>
    <name evidence="8" type="ORF">AELLOGFF_04039</name>
</gene>
<protein>
    <submittedName>
        <fullName evidence="8">Carnitine monooxygenase oxygenase subunit</fullName>
        <ecNumber evidence="8">1.14.13.-</ecNumber>
    </submittedName>
</protein>
<dbReference type="InterPro" id="IPR017941">
    <property type="entry name" value="Rieske_2Fe-2S"/>
</dbReference>
<evidence type="ECO:0000313" key="9">
    <source>
        <dbReference type="Proteomes" id="UP000430146"/>
    </source>
</evidence>
<evidence type="ECO:0000256" key="6">
    <source>
        <dbReference type="ARBA" id="ARBA00023014"/>
    </source>
</evidence>
<dbReference type="Pfam" id="PF00355">
    <property type="entry name" value="Rieske"/>
    <property type="match status" value="1"/>
</dbReference>
<reference evidence="8 9" key="1">
    <citation type="submission" date="2019-11" db="EMBL/GenBank/DDBJ databases">
        <authorList>
            <person name="Holert J."/>
        </authorList>
    </citation>
    <scope>NUCLEOTIDE SEQUENCE [LARGE SCALE GENOMIC DNA]</scope>
    <source>
        <strain evidence="8">BC8_1</strain>
    </source>
</reference>
<comment type="cofactor">
    <cofactor evidence="1">
        <name>Fe cation</name>
        <dbReference type="ChEBI" id="CHEBI:24875"/>
    </cofactor>
</comment>
<keyword evidence="3" id="KW-0479">Metal-binding</keyword>
<dbReference type="GO" id="GO:0004497">
    <property type="term" value="F:monooxygenase activity"/>
    <property type="evidence" value="ECO:0007669"/>
    <property type="project" value="UniProtKB-KW"/>
</dbReference>
<dbReference type="Gene3D" id="3.90.380.10">
    <property type="entry name" value="Naphthalene 1,2-dioxygenase Alpha Subunit, Chain A, domain 1"/>
    <property type="match status" value="2"/>
</dbReference>
<dbReference type="GO" id="GO:0051537">
    <property type="term" value="F:2 iron, 2 sulfur cluster binding"/>
    <property type="evidence" value="ECO:0007669"/>
    <property type="project" value="UniProtKB-KW"/>
</dbReference>
<keyword evidence="2" id="KW-0001">2Fe-2S</keyword>
<dbReference type="CDD" id="cd00680">
    <property type="entry name" value="RHO_alpha_C"/>
    <property type="match status" value="1"/>
</dbReference>
<dbReference type="InterPro" id="IPR001663">
    <property type="entry name" value="Rng_hydr_dOase-A"/>
</dbReference>
<dbReference type="CDD" id="cd03469">
    <property type="entry name" value="Rieske_RO_Alpha_N"/>
    <property type="match status" value="1"/>
</dbReference>
<evidence type="ECO:0000256" key="3">
    <source>
        <dbReference type="ARBA" id="ARBA00022723"/>
    </source>
</evidence>
<proteinExistence type="predicted"/>
<evidence type="ECO:0000256" key="1">
    <source>
        <dbReference type="ARBA" id="ARBA00001962"/>
    </source>
</evidence>
<dbReference type="SUPFAM" id="SSF55961">
    <property type="entry name" value="Bet v1-like"/>
    <property type="match status" value="1"/>
</dbReference>
<dbReference type="AlphaFoldDB" id="A0A5S9QJB5"/>
<dbReference type="Gene3D" id="2.102.10.10">
    <property type="entry name" value="Rieske [2Fe-2S] iron-sulphur domain"/>
    <property type="match status" value="1"/>
</dbReference>
<organism evidence="8 9">
    <name type="scientific">Mycolicibacterium vanbaalenii</name>
    <name type="common">Mycobacterium vanbaalenii</name>
    <dbReference type="NCBI Taxonomy" id="110539"/>
    <lineage>
        <taxon>Bacteria</taxon>
        <taxon>Bacillati</taxon>
        <taxon>Actinomycetota</taxon>
        <taxon>Actinomycetes</taxon>
        <taxon>Mycobacteriales</taxon>
        <taxon>Mycobacteriaceae</taxon>
        <taxon>Mycolicibacterium</taxon>
    </lineage>
</organism>
<keyword evidence="6" id="KW-0411">Iron-sulfur</keyword>
<dbReference type="PANTHER" id="PTHR43756">
    <property type="entry name" value="CHOLINE MONOOXYGENASE, CHLOROPLASTIC"/>
    <property type="match status" value="1"/>
</dbReference>
<dbReference type="RefSeq" id="WP_159230662.1">
    <property type="nucleotide sequence ID" value="NZ_CACSIP010000016.1"/>
</dbReference>
<evidence type="ECO:0000256" key="5">
    <source>
        <dbReference type="ARBA" id="ARBA00023004"/>
    </source>
</evidence>
<dbReference type="Pfam" id="PF00848">
    <property type="entry name" value="Ring_hydroxyl_A"/>
    <property type="match status" value="1"/>
</dbReference>
<dbReference type="EMBL" id="CACSIP010000016">
    <property type="protein sequence ID" value="CAA0118264.1"/>
    <property type="molecule type" value="Genomic_DNA"/>
</dbReference>
<feature type="domain" description="Rieske" evidence="7">
    <location>
        <begin position="47"/>
        <end position="172"/>
    </location>
</feature>
<keyword evidence="5" id="KW-0408">Iron</keyword>
<evidence type="ECO:0000313" key="8">
    <source>
        <dbReference type="EMBL" id="CAA0118264.1"/>
    </source>
</evidence>
<dbReference type="InterPro" id="IPR036922">
    <property type="entry name" value="Rieske_2Fe-2S_sf"/>
</dbReference>
<dbReference type="PANTHER" id="PTHR43756:SF5">
    <property type="entry name" value="CHOLINE MONOOXYGENASE, CHLOROPLASTIC"/>
    <property type="match status" value="1"/>
</dbReference>
<dbReference type="PROSITE" id="PS51296">
    <property type="entry name" value="RIESKE"/>
    <property type="match status" value="1"/>
</dbReference>
<dbReference type="OrthoDB" id="5243643at2"/>
<evidence type="ECO:0000259" key="7">
    <source>
        <dbReference type="PROSITE" id="PS51296"/>
    </source>
</evidence>
<dbReference type="PRINTS" id="PR00090">
    <property type="entry name" value="RNGDIOXGNASE"/>
</dbReference>